<name>A0A511R4N4_9DEIN</name>
<dbReference type="SUPFAM" id="SSF46785">
    <property type="entry name" value="Winged helix' DNA-binding domain"/>
    <property type="match status" value="1"/>
</dbReference>
<gene>
    <name evidence="2" type="ORF">MHY01S_26910</name>
</gene>
<organism evidence="2 3">
    <name type="scientific">Meiothermus hypogaeus NBRC 106114</name>
    <dbReference type="NCBI Taxonomy" id="1227553"/>
    <lineage>
        <taxon>Bacteria</taxon>
        <taxon>Thermotogati</taxon>
        <taxon>Deinococcota</taxon>
        <taxon>Deinococci</taxon>
        <taxon>Thermales</taxon>
        <taxon>Thermaceae</taxon>
        <taxon>Meiothermus</taxon>
    </lineage>
</organism>
<evidence type="ECO:0000313" key="3">
    <source>
        <dbReference type="Proteomes" id="UP000321197"/>
    </source>
</evidence>
<dbReference type="Proteomes" id="UP000321197">
    <property type="component" value="Unassembled WGS sequence"/>
</dbReference>
<dbReference type="InterPro" id="IPR036388">
    <property type="entry name" value="WH-like_DNA-bd_sf"/>
</dbReference>
<dbReference type="PANTHER" id="PTHR43252:SF2">
    <property type="entry name" value="TRANSCRIPTION REGULATOR, PADR-LIKE FAMILY"/>
    <property type="match status" value="1"/>
</dbReference>
<dbReference type="Pfam" id="PF03551">
    <property type="entry name" value="PadR"/>
    <property type="match status" value="1"/>
</dbReference>
<protein>
    <recommendedName>
        <fullName evidence="1">Transcription regulator PadR N-terminal domain-containing protein</fullName>
    </recommendedName>
</protein>
<dbReference type="AlphaFoldDB" id="A0A511R4N4"/>
<dbReference type="PANTHER" id="PTHR43252">
    <property type="entry name" value="TRANSCRIPTIONAL REGULATOR YQJI"/>
    <property type="match status" value="1"/>
</dbReference>
<evidence type="ECO:0000259" key="1">
    <source>
        <dbReference type="Pfam" id="PF03551"/>
    </source>
</evidence>
<feature type="domain" description="Transcription regulator PadR N-terminal" evidence="1">
    <location>
        <begin position="18"/>
        <end position="92"/>
    </location>
</feature>
<comment type="caution">
    <text evidence="2">The sequence shown here is derived from an EMBL/GenBank/DDBJ whole genome shotgun (WGS) entry which is preliminary data.</text>
</comment>
<sequence length="184" mass="20722">MGVKSEANPKLSTTDWAVLAALLNQPSHGFRIASLFAPEGELGEIWRIQRTQVYRALEHLEARGLIEAVRQEEGDAGPPRTLFVATATGQASVLRWLQTPVTRLRYGRSDLRLKIAFLMRLGYDPMPLLEAQKRVFVEILESLQKQPLEAEGIHLVSVLWRLEMAKASLRFIEQLLGRSVPLAK</sequence>
<dbReference type="EMBL" id="BJXL01000108">
    <property type="protein sequence ID" value="GEM84525.1"/>
    <property type="molecule type" value="Genomic_DNA"/>
</dbReference>
<dbReference type="Gene3D" id="1.10.10.10">
    <property type="entry name" value="Winged helix-like DNA-binding domain superfamily/Winged helix DNA-binding domain"/>
    <property type="match status" value="1"/>
</dbReference>
<proteinExistence type="predicted"/>
<accession>A0A511R4N4</accession>
<dbReference type="InterPro" id="IPR005149">
    <property type="entry name" value="Tscrpt_reg_PadR_N"/>
</dbReference>
<dbReference type="InterPro" id="IPR036390">
    <property type="entry name" value="WH_DNA-bd_sf"/>
</dbReference>
<reference evidence="2 3" key="1">
    <citation type="submission" date="2019-07" db="EMBL/GenBank/DDBJ databases">
        <title>Whole genome shotgun sequence of Meiothermus hypogaeus NBRC 106114.</title>
        <authorList>
            <person name="Hosoyama A."/>
            <person name="Uohara A."/>
            <person name="Ohji S."/>
            <person name="Ichikawa N."/>
        </authorList>
    </citation>
    <scope>NUCLEOTIDE SEQUENCE [LARGE SCALE GENOMIC DNA]</scope>
    <source>
        <strain evidence="2 3">NBRC 106114</strain>
    </source>
</reference>
<evidence type="ECO:0000313" key="2">
    <source>
        <dbReference type="EMBL" id="GEM84525.1"/>
    </source>
</evidence>